<dbReference type="Gene3D" id="3.40.50.11890">
    <property type="match status" value="1"/>
</dbReference>
<keyword evidence="7" id="KW-1185">Reference proteome</keyword>
<evidence type="ECO:0000256" key="3">
    <source>
        <dbReference type="ARBA" id="ARBA00022723"/>
    </source>
</evidence>
<dbReference type="InterPro" id="IPR010327">
    <property type="entry name" value="FldB/FldC_alpha/beta"/>
</dbReference>
<accession>A0ABR6TI59</accession>
<dbReference type="Gene3D" id="3.40.50.11900">
    <property type="match status" value="1"/>
</dbReference>
<evidence type="ECO:0000256" key="2">
    <source>
        <dbReference type="ARBA" id="ARBA00005806"/>
    </source>
</evidence>
<evidence type="ECO:0000313" key="7">
    <source>
        <dbReference type="Proteomes" id="UP000713904"/>
    </source>
</evidence>
<organism evidence="6 7">
    <name type="scientific">Peptostreptococcus canis</name>
    <dbReference type="NCBI Taxonomy" id="1159213"/>
    <lineage>
        <taxon>Bacteria</taxon>
        <taxon>Bacillati</taxon>
        <taxon>Bacillota</taxon>
        <taxon>Clostridia</taxon>
        <taxon>Peptostreptococcales</taxon>
        <taxon>Peptostreptococcaceae</taxon>
        <taxon>Peptostreptococcus</taxon>
    </lineage>
</organism>
<evidence type="ECO:0000313" key="6">
    <source>
        <dbReference type="EMBL" id="MBC2575101.1"/>
    </source>
</evidence>
<dbReference type="Gene3D" id="1.20.1270.370">
    <property type="match status" value="1"/>
</dbReference>
<dbReference type="PANTHER" id="PTHR30548">
    <property type="entry name" value="2-HYDROXYGLUTARYL-COA DEHYDRATASE, D-COMPONENT-RELATED"/>
    <property type="match status" value="1"/>
</dbReference>
<keyword evidence="3" id="KW-0479">Metal-binding</keyword>
<comment type="caution">
    <text evidence="6">The sequence shown here is derived from an EMBL/GenBank/DDBJ whole genome shotgun (WGS) entry which is preliminary data.</text>
</comment>
<keyword evidence="5" id="KW-0411">Iron-sulfur</keyword>
<sequence length="373" mass="42397">MNLSDILFKLEDAANNPKRLMQEYIAEGNKVVGCLPVYTPEELVHAAGMVPMGIWGGNVSLDGAKQYFPAFACSIMQSIFEYGLKGSYDGLSAVMIPCMCDTLICMTQNWKSGIKIPMIPFVHPQNRKIQAGVDYLVEEYKGVKAKLEEICGHEIKDEDIHKSIEIYNEHRKALQEFVKIVPDYLCTITPYIRNVVIKSGLFMKKEEHTELVKELNKVLKSMPKENFTGKKVLVTGIILDSKEILDVFEENNIAIAYDNVAQETRQFNTLVPDGNCALERLAKQWSEIDGCSLAYDPYKNRGKIIVDDVKKMDLDGVVYALMKFCDPEEYDYPIVKKDLEKAEIPHLYIEIEQQTSSIEQIRTRIQTFADIIA</sequence>
<evidence type="ECO:0000256" key="5">
    <source>
        <dbReference type="ARBA" id="ARBA00023014"/>
    </source>
</evidence>
<dbReference type="PANTHER" id="PTHR30548:SF5">
    <property type="entry name" value="SUBUNIT OF OXYGEN-SENSITIVE 2-HYDROXYISOCAPROYL-COA DEHYDRATASE"/>
    <property type="match status" value="1"/>
</dbReference>
<evidence type="ECO:0000256" key="4">
    <source>
        <dbReference type="ARBA" id="ARBA00023004"/>
    </source>
</evidence>
<protein>
    <submittedName>
        <fullName evidence="6">2-hydroxyacyl-CoA dehydratase</fullName>
    </submittedName>
</protein>
<dbReference type="Pfam" id="PF06050">
    <property type="entry name" value="HGD-D"/>
    <property type="match status" value="1"/>
</dbReference>
<dbReference type="RefSeq" id="WP_185623154.1">
    <property type="nucleotide sequence ID" value="NZ_JABGBW010000001.1"/>
</dbReference>
<proteinExistence type="inferred from homology"/>
<evidence type="ECO:0000256" key="1">
    <source>
        <dbReference type="ARBA" id="ARBA00001966"/>
    </source>
</evidence>
<keyword evidence="4" id="KW-0408">Iron</keyword>
<reference evidence="6 7" key="1">
    <citation type="submission" date="2020-05" db="EMBL/GenBank/DDBJ databases">
        <title>Draft genome of xy-202 and genomic insight in genome of the genus Peptostreptococcus.</title>
        <authorList>
            <person name="Zhang Z."/>
        </authorList>
    </citation>
    <scope>NUCLEOTIDE SEQUENCE [LARGE SCALE GENOMIC DNA]</scope>
    <source>
        <strain evidence="6 7">DSM 27025</strain>
    </source>
</reference>
<gene>
    <name evidence="6" type="ORF">HLB29_00185</name>
</gene>
<dbReference type="Proteomes" id="UP000713904">
    <property type="component" value="Unassembled WGS sequence"/>
</dbReference>
<dbReference type="EMBL" id="JABGBW010000001">
    <property type="protein sequence ID" value="MBC2575101.1"/>
    <property type="molecule type" value="Genomic_DNA"/>
</dbReference>
<comment type="similarity">
    <text evidence="2">Belongs to the FldB/FldC dehydratase alpha/beta subunit family.</text>
</comment>
<name>A0ABR6TI59_9FIRM</name>
<comment type="cofactor">
    <cofactor evidence="1">
        <name>[4Fe-4S] cluster</name>
        <dbReference type="ChEBI" id="CHEBI:49883"/>
    </cofactor>
</comment>